<protein>
    <submittedName>
        <fullName evidence="1">Uncharacterized protein</fullName>
    </submittedName>
</protein>
<proteinExistence type="predicted"/>
<dbReference type="STRING" id="407821.A0A087TM27"/>
<evidence type="ECO:0000313" key="1">
    <source>
        <dbReference type="EMBL" id="KFM66166.1"/>
    </source>
</evidence>
<dbReference type="EMBL" id="KK115843">
    <property type="protein sequence ID" value="KFM66166.1"/>
    <property type="molecule type" value="Genomic_DNA"/>
</dbReference>
<organism evidence="1 2">
    <name type="scientific">Stegodyphus mimosarum</name>
    <name type="common">African social velvet spider</name>
    <dbReference type="NCBI Taxonomy" id="407821"/>
    <lineage>
        <taxon>Eukaryota</taxon>
        <taxon>Metazoa</taxon>
        <taxon>Ecdysozoa</taxon>
        <taxon>Arthropoda</taxon>
        <taxon>Chelicerata</taxon>
        <taxon>Arachnida</taxon>
        <taxon>Araneae</taxon>
        <taxon>Araneomorphae</taxon>
        <taxon>Entelegynae</taxon>
        <taxon>Eresoidea</taxon>
        <taxon>Eresidae</taxon>
        <taxon>Stegodyphus</taxon>
    </lineage>
</organism>
<name>A0A087TM27_STEMI</name>
<dbReference type="GO" id="GO:0000981">
    <property type="term" value="F:DNA-binding transcription factor activity, RNA polymerase II-specific"/>
    <property type="evidence" value="ECO:0007669"/>
    <property type="project" value="TreeGrafter"/>
</dbReference>
<dbReference type="GO" id="GO:0000977">
    <property type="term" value="F:RNA polymerase II transcription regulatory region sequence-specific DNA binding"/>
    <property type="evidence" value="ECO:0007669"/>
    <property type="project" value="TreeGrafter"/>
</dbReference>
<dbReference type="InterPro" id="IPR039165">
    <property type="entry name" value="CREBRF"/>
</dbReference>
<dbReference type="GO" id="GO:0005634">
    <property type="term" value="C:nucleus"/>
    <property type="evidence" value="ECO:0007669"/>
    <property type="project" value="TreeGrafter"/>
</dbReference>
<dbReference type="OrthoDB" id="6426251at2759"/>
<sequence>MILEKKKSRYFWQYNIQAKGPKAPKIKLTEKSSSLHDFADPIFSSDCPVDGVKHAGKARRGDGNDLTPNPKKLYNIGLELEKLNSVIDGLIPVNELPLNARSDSRKEKNK</sequence>
<gene>
    <name evidence="1" type="ORF">X975_12107</name>
</gene>
<feature type="non-terminal residue" evidence="1">
    <location>
        <position position="110"/>
    </location>
</feature>
<evidence type="ECO:0000313" key="2">
    <source>
        <dbReference type="Proteomes" id="UP000054359"/>
    </source>
</evidence>
<dbReference type="Proteomes" id="UP000054359">
    <property type="component" value="Unassembled WGS sequence"/>
</dbReference>
<accession>A0A087TM27</accession>
<dbReference type="AlphaFoldDB" id="A0A087TM27"/>
<reference evidence="1 2" key="1">
    <citation type="submission" date="2013-11" db="EMBL/GenBank/DDBJ databases">
        <title>Genome sequencing of Stegodyphus mimosarum.</title>
        <authorList>
            <person name="Bechsgaard J."/>
        </authorList>
    </citation>
    <scope>NUCLEOTIDE SEQUENCE [LARGE SCALE GENOMIC DNA]</scope>
</reference>
<dbReference type="PANTHER" id="PTHR21552:SF2">
    <property type="entry name" value="CREB3 REGULATORY FACTOR"/>
    <property type="match status" value="1"/>
</dbReference>
<dbReference type="GO" id="GO:0006986">
    <property type="term" value="P:response to unfolded protein"/>
    <property type="evidence" value="ECO:0007669"/>
    <property type="project" value="InterPro"/>
</dbReference>
<dbReference type="PANTHER" id="PTHR21552">
    <property type="entry name" value="ADULT RETINA PROTEIN"/>
    <property type="match status" value="1"/>
</dbReference>
<keyword evidence="2" id="KW-1185">Reference proteome</keyword>